<dbReference type="AlphaFoldDB" id="R6WLN3"/>
<gene>
    <name evidence="1" type="ORF">BN587_01975</name>
</gene>
<dbReference type="Proteomes" id="UP000014937">
    <property type="component" value="Unassembled WGS sequence"/>
</dbReference>
<sequence>MKIAGYQGSVNLGTGGGATVKVSSDLNAYGSGGKGLAAIAGAANKWAVAVEAQQEDEDKQSILNAMDIFNKSRYNIMYNDESGLMNTKLEGTAGAGSSYTEQINKARQDVLSNTKLHSQKNQLALDHLMYQSAQQGFQTVDQYEQKQKEAVTDLRYDNNIQNSCEFVQKNWNNPQALQDEIIRTQLLTSAIYGKRGAEFIESKSRANIGQVVASAVGASITNEDYGTMRNIMDKYGSYLTANQRAAFEKVAYDKESSAFERNTAKDLYAKYGDDEEAVRKEVENMDAFSPEGGKVETQAEGTTWVRNSGVSLDGVKQQVTIGLSDIAKEFNTLSGAQLIVTSGTDSTDIHAAGEHSHGAGVKLDVAADWLENADNRKKFISYMQSKGIKVLDEYSNPSTNSTGGHLDLDFTDYKGGTVAHKHISLDGQDRIMKQYRIIKADHDRIETYKKNKLFEGIKNEIFAMFNNGTSYSEAMTWATNQAGSDPDKYVTYRNAVEAIYGPQGRSGSSGGGGREAIAKLGSDGKEAVISMLEAGRFKSKAEFLAFARSHGATNSDMNSLDKSYDNWLSGAGEYAYDWDGLCKYVMGTSSNDKVKQGLKIYGKQWVRTYRAEHNGMNPDESVLVDAMKQAITTRTFGSYVTKPGFLWDSTKTFSGSDALLAKAGIARAEKIADDWYHVTYFDGSDGNVNGGYLDEVMNGDY</sequence>
<proteinExistence type="predicted"/>
<reference evidence="1" key="1">
    <citation type="submission" date="2012-11" db="EMBL/GenBank/DDBJ databases">
        <title>Dependencies among metagenomic species, viruses, plasmids and units of genetic variation.</title>
        <authorList>
            <person name="Nielsen H.B."/>
            <person name="Almeida M."/>
            <person name="Juncker A.S."/>
            <person name="Rasmussen S."/>
            <person name="Li J."/>
            <person name="Sunagawa S."/>
            <person name="Plichta D."/>
            <person name="Gautier L."/>
            <person name="Le Chatelier E."/>
            <person name="Peletier E."/>
            <person name="Bonde I."/>
            <person name="Nielsen T."/>
            <person name="Manichanh C."/>
            <person name="Arumugam M."/>
            <person name="Batto J."/>
            <person name="Santos M.B.Q.D."/>
            <person name="Blom N."/>
            <person name="Borruel N."/>
            <person name="Burgdorf K.S."/>
            <person name="Boumezbeur F."/>
            <person name="Casellas F."/>
            <person name="Dore J."/>
            <person name="Guarner F."/>
            <person name="Hansen T."/>
            <person name="Hildebrand F."/>
            <person name="Kaas R.S."/>
            <person name="Kennedy S."/>
            <person name="Kristiansen K."/>
            <person name="Kultima J.R."/>
            <person name="Leonard P."/>
            <person name="Levenez F."/>
            <person name="Lund O."/>
            <person name="Moumen B."/>
            <person name="Le Paslier D."/>
            <person name="Pons N."/>
            <person name="Pedersen O."/>
            <person name="Prifti E."/>
            <person name="Qin J."/>
            <person name="Raes J."/>
            <person name="Tap J."/>
            <person name="Tims S."/>
            <person name="Ussery D.W."/>
            <person name="Yamada T."/>
            <person name="MetaHit consortium"/>
            <person name="Renault P."/>
            <person name="Sicheritz-Ponten T."/>
            <person name="Bork P."/>
            <person name="Wang J."/>
            <person name="Brunak S."/>
            <person name="Ehrlich S.D."/>
        </authorList>
    </citation>
    <scope>NUCLEOTIDE SEQUENCE [LARGE SCALE GENOMIC DNA]</scope>
</reference>
<dbReference type="HOGENOM" id="CLU_393211_0_0_9"/>
<organism evidence="1 2">
    <name type="scientific">Phascolarctobacterium succinatutens CAG:287</name>
    <dbReference type="NCBI Taxonomy" id="1263101"/>
    <lineage>
        <taxon>Bacteria</taxon>
        <taxon>Bacillati</taxon>
        <taxon>Bacillota</taxon>
        <taxon>Negativicutes</taxon>
        <taxon>Acidaminococcales</taxon>
        <taxon>Acidaminococcaceae</taxon>
        <taxon>Phascolarctobacterium</taxon>
    </lineage>
</organism>
<evidence type="ECO:0000313" key="2">
    <source>
        <dbReference type="Proteomes" id="UP000014937"/>
    </source>
</evidence>
<name>R6WLN3_9FIRM</name>
<protein>
    <submittedName>
        <fullName evidence="1">Uncharacterized protein</fullName>
    </submittedName>
</protein>
<dbReference type="EMBL" id="CBGL010000030">
    <property type="protein sequence ID" value="CDD10355.1"/>
    <property type="molecule type" value="Genomic_DNA"/>
</dbReference>
<dbReference type="RefSeq" id="WP_021721007.1">
    <property type="nucleotide sequence ID" value="NZ_FR892819.1"/>
</dbReference>
<evidence type="ECO:0000313" key="1">
    <source>
        <dbReference type="EMBL" id="CDD10355.1"/>
    </source>
</evidence>
<accession>R6WLN3</accession>
<comment type="caution">
    <text evidence="1">The sequence shown here is derived from an EMBL/GenBank/DDBJ whole genome shotgun (WGS) entry which is preliminary data.</text>
</comment>